<feature type="signal peptide" evidence="4">
    <location>
        <begin position="1"/>
        <end position="23"/>
    </location>
</feature>
<keyword evidence="2" id="KW-0964">Secreted</keyword>
<dbReference type="InterPro" id="IPR029034">
    <property type="entry name" value="Cystine-knot_cytokine"/>
</dbReference>
<evidence type="ECO:0000313" key="6">
    <source>
        <dbReference type="Proteomes" id="UP000025227"/>
    </source>
</evidence>
<dbReference type="GO" id="GO:0016020">
    <property type="term" value="C:membrane"/>
    <property type="evidence" value="ECO:0007669"/>
    <property type="project" value="InterPro"/>
</dbReference>
<accession>A0A7I4YGQ1</accession>
<dbReference type="SUPFAM" id="SSF57501">
    <property type="entry name" value="Cystine-knot cytokines"/>
    <property type="match status" value="1"/>
</dbReference>
<dbReference type="OrthoDB" id="5785123at2759"/>
<keyword evidence="6" id="KW-1185">Reference proteome</keyword>
<evidence type="ECO:0000259" key="5">
    <source>
        <dbReference type="PROSITE" id="PS50278"/>
    </source>
</evidence>
<dbReference type="GO" id="GO:0008083">
    <property type="term" value="F:growth factor activity"/>
    <property type="evidence" value="ECO:0007669"/>
    <property type="project" value="InterPro"/>
</dbReference>
<sequence>MFPRGIMQLLSILLFTLPALIEAETIPKHLRDRLRKATSFLEIAESVEILYHPLHTNRHIQKSFSTMGPRQPMRIQAANFLKSSASRHRVMAAQETVTTSNTMDVDTAEHLSLFGSIKQGNDTCQLQSVCVPIPLDNGDPQVVIYPKCYEVMQCVGSCCDAYERCHPHSVRMLERPVVEMVYVGNGRFMLNQTMNISMEEHTSCSCFDCGPNVPECPPGFVIGSDCTCQCANKRDRHNCQGNREWNEDKCRCVCEPTICPHDQMFDHDRCECVHKRRRDEVNIRRMTDPSPAVDLSSLPKLKARVVHHNHGF</sequence>
<dbReference type="Pfam" id="PF00341">
    <property type="entry name" value="PDGF"/>
    <property type="match status" value="1"/>
</dbReference>
<dbReference type="PROSITE" id="PS00250">
    <property type="entry name" value="TGF_BETA_1"/>
    <property type="match status" value="1"/>
</dbReference>
<feature type="domain" description="Platelet-derived growth factor (PDGF) family profile" evidence="5">
    <location>
        <begin position="124"/>
        <end position="206"/>
    </location>
</feature>
<proteinExistence type="predicted"/>
<dbReference type="OMA" id="EITMEEH"/>
<evidence type="ECO:0000256" key="2">
    <source>
        <dbReference type="ARBA" id="ARBA00022525"/>
    </source>
</evidence>
<dbReference type="InterPro" id="IPR004153">
    <property type="entry name" value="CXCXC_repeat"/>
</dbReference>
<dbReference type="Gene3D" id="2.10.90.10">
    <property type="entry name" value="Cystine-knot cytokines"/>
    <property type="match status" value="1"/>
</dbReference>
<dbReference type="InterPro" id="IPR000072">
    <property type="entry name" value="PDGF/VEGF_dom"/>
</dbReference>
<dbReference type="Pfam" id="PF03128">
    <property type="entry name" value="CXCXC"/>
    <property type="match status" value="1"/>
</dbReference>
<dbReference type="InterPro" id="IPR017948">
    <property type="entry name" value="TGFb_CS"/>
</dbReference>
<feature type="chain" id="PRO_5029673976" evidence="4">
    <location>
        <begin position="24"/>
        <end position="312"/>
    </location>
</feature>
<reference evidence="7" key="1">
    <citation type="submission" date="2020-12" db="UniProtKB">
        <authorList>
            <consortium name="WormBaseParasite"/>
        </authorList>
    </citation>
    <scope>IDENTIFICATION</scope>
    <source>
        <strain evidence="7">MHco3</strain>
    </source>
</reference>
<name>A0A7I4YGQ1_HAECO</name>
<evidence type="ECO:0000313" key="7">
    <source>
        <dbReference type="WBParaSite" id="HCON_00094160-00001"/>
    </source>
</evidence>
<organism evidence="6 7">
    <name type="scientific">Haemonchus contortus</name>
    <name type="common">Barber pole worm</name>
    <dbReference type="NCBI Taxonomy" id="6289"/>
    <lineage>
        <taxon>Eukaryota</taxon>
        <taxon>Metazoa</taxon>
        <taxon>Ecdysozoa</taxon>
        <taxon>Nematoda</taxon>
        <taxon>Chromadorea</taxon>
        <taxon>Rhabditida</taxon>
        <taxon>Rhabditina</taxon>
        <taxon>Rhabditomorpha</taxon>
        <taxon>Strongyloidea</taxon>
        <taxon>Trichostrongylidae</taxon>
        <taxon>Haemonchus</taxon>
    </lineage>
</organism>
<evidence type="ECO:0000256" key="3">
    <source>
        <dbReference type="ARBA" id="ARBA00022729"/>
    </source>
</evidence>
<dbReference type="WBParaSite" id="HCON_00094160-00001">
    <property type="protein sequence ID" value="HCON_00094160-00001"/>
    <property type="gene ID" value="HCON_00094160"/>
</dbReference>
<comment type="subcellular location">
    <subcellularLocation>
        <location evidence="1">Secreted</location>
    </subcellularLocation>
</comment>
<keyword evidence="3 4" id="KW-0732">Signal</keyword>
<dbReference type="AlphaFoldDB" id="A0A7I4YGQ1"/>
<protein>
    <submittedName>
        <fullName evidence="7">PDGF_2 domain-containing protein</fullName>
    </submittedName>
</protein>
<evidence type="ECO:0000256" key="4">
    <source>
        <dbReference type="SAM" id="SignalP"/>
    </source>
</evidence>
<dbReference type="Proteomes" id="UP000025227">
    <property type="component" value="Unplaced"/>
</dbReference>
<evidence type="ECO:0000256" key="1">
    <source>
        <dbReference type="ARBA" id="ARBA00004613"/>
    </source>
</evidence>
<dbReference type="PROSITE" id="PS50278">
    <property type="entry name" value="PDGF_2"/>
    <property type="match status" value="1"/>
</dbReference>